<dbReference type="NCBIfam" id="TIGR02937">
    <property type="entry name" value="sigma70-ECF"/>
    <property type="match status" value="1"/>
</dbReference>
<reference key="2">
    <citation type="submission" date="2011-04" db="EMBL/GenBank/DDBJ databases">
        <title>Complete sequence of chromosome of Haliscomenobacter hydrossis DSM 1100.</title>
        <authorList>
            <consortium name="US DOE Joint Genome Institute (JGI-PGF)"/>
            <person name="Lucas S."/>
            <person name="Han J."/>
            <person name="Lapidus A."/>
            <person name="Bruce D."/>
            <person name="Goodwin L."/>
            <person name="Pitluck S."/>
            <person name="Peters L."/>
            <person name="Kyrpides N."/>
            <person name="Mavromatis K."/>
            <person name="Ivanova N."/>
            <person name="Ovchinnikova G."/>
            <person name="Pagani I."/>
            <person name="Daligault H."/>
            <person name="Detter J.C."/>
            <person name="Han C."/>
            <person name="Land M."/>
            <person name="Hauser L."/>
            <person name="Markowitz V."/>
            <person name="Cheng J.-F."/>
            <person name="Hugenholtz P."/>
            <person name="Woyke T."/>
            <person name="Wu D."/>
            <person name="Verbarg S."/>
            <person name="Frueling A."/>
            <person name="Brambilla E."/>
            <person name="Klenk H.-P."/>
            <person name="Eisen J.A."/>
        </authorList>
    </citation>
    <scope>NUCLEOTIDE SEQUENCE</scope>
    <source>
        <strain>DSM 1100</strain>
    </source>
</reference>
<keyword evidence="4" id="KW-0804">Transcription</keyword>
<evidence type="ECO:0000256" key="3">
    <source>
        <dbReference type="ARBA" id="ARBA00023082"/>
    </source>
</evidence>
<dbReference type="PANTHER" id="PTHR43133:SF46">
    <property type="entry name" value="RNA POLYMERASE SIGMA-70 FACTOR ECF SUBFAMILY"/>
    <property type="match status" value="1"/>
</dbReference>
<dbReference type="InterPro" id="IPR014284">
    <property type="entry name" value="RNA_pol_sigma-70_dom"/>
</dbReference>
<dbReference type="KEGG" id="hhy:Halhy_5503"/>
<accession>F4KSC5</accession>
<dbReference type="Pfam" id="PF04542">
    <property type="entry name" value="Sigma70_r2"/>
    <property type="match status" value="1"/>
</dbReference>
<keyword evidence="2" id="KW-0805">Transcription regulation</keyword>
<dbReference type="eggNOG" id="COG1595">
    <property type="taxonomic scope" value="Bacteria"/>
</dbReference>
<dbReference type="PANTHER" id="PTHR43133">
    <property type="entry name" value="RNA POLYMERASE ECF-TYPE SIGMA FACTO"/>
    <property type="match status" value="1"/>
</dbReference>
<dbReference type="InterPro" id="IPR013324">
    <property type="entry name" value="RNA_pol_sigma_r3/r4-like"/>
</dbReference>
<dbReference type="STRING" id="760192.Halhy_5503"/>
<evidence type="ECO:0000256" key="4">
    <source>
        <dbReference type="ARBA" id="ARBA00023163"/>
    </source>
</evidence>
<dbReference type="OrthoDB" id="1056775at2"/>
<dbReference type="GO" id="GO:0006352">
    <property type="term" value="P:DNA-templated transcription initiation"/>
    <property type="evidence" value="ECO:0007669"/>
    <property type="project" value="InterPro"/>
</dbReference>
<evidence type="ECO:0000259" key="5">
    <source>
        <dbReference type="Pfam" id="PF04542"/>
    </source>
</evidence>
<dbReference type="InterPro" id="IPR013325">
    <property type="entry name" value="RNA_pol_sigma_r2"/>
</dbReference>
<evidence type="ECO:0000313" key="7">
    <source>
        <dbReference type="EMBL" id="AEE53328.1"/>
    </source>
</evidence>
<dbReference type="GO" id="GO:0016987">
    <property type="term" value="F:sigma factor activity"/>
    <property type="evidence" value="ECO:0007669"/>
    <property type="project" value="UniProtKB-KW"/>
</dbReference>
<dbReference type="InterPro" id="IPR007627">
    <property type="entry name" value="RNA_pol_sigma70_r2"/>
</dbReference>
<dbReference type="InterPro" id="IPR036388">
    <property type="entry name" value="WH-like_DNA-bd_sf"/>
</dbReference>
<proteinExistence type="inferred from homology"/>
<dbReference type="Gene3D" id="1.10.10.10">
    <property type="entry name" value="Winged helix-like DNA-binding domain superfamily/Winged helix DNA-binding domain"/>
    <property type="match status" value="1"/>
</dbReference>
<keyword evidence="3" id="KW-0731">Sigma factor</keyword>
<dbReference type="InterPro" id="IPR013249">
    <property type="entry name" value="RNA_pol_sigma70_r4_t2"/>
</dbReference>
<evidence type="ECO:0000259" key="6">
    <source>
        <dbReference type="Pfam" id="PF08281"/>
    </source>
</evidence>
<dbReference type="AlphaFoldDB" id="F4KSC5"/>
<feature type="domain" description="RNA polymerase sigma-70 region 2" evidence="5">
    <location>
        <begin position="24"/>
        <end position="91"/>
    </location>
</feature>
<sequence>MENHNLADILKGCRRKERAAQKELYRQFYGYAMSVSLRYCDNEDEAIEVANDAFLKVFLNIQRYDADLPFKPWFRRILINTAINHIKKKQKLKISTLMDTEYNIPDTEEILARLGFQELMALVRSLSTAYRTVFNLYVLDGFTHEEISQELGISVGTSKSNLSKARERLRQLIIQQMQQ</sequence>
<evidence type="ECO:0000313" key="8">
    <source>
        <dbReference type="Proteomes" id="UP000008461"/>
    </source>
</evidence>
<dbReference type="Gene3D" id="1.10.1740.10">
    <property type="match status" value="1"/>
</dbReference>
<dbReference type="EMBL" id="CP002691">
    <property type="protein sequence ID" value="AEE53328.1"/>
    <property type="molecule type" value="Genomic_DNA"/>
</dbReference>
<evidence type="ECO:0000256" key="1">
    <source>
        <dbReference type="ARBA" id="ARBA00010641"/>
    </source>
</evidence>
<dbReference type="InterPro" id="IPR039425">
    <property type="entry name" value="RNA_pol_sigma-70-like"/>
</dbReference>
<gene>
    <name evidence="7" type="ordered locus">Halhy_5503</name>
</gene>
<dbReference type="CDD" id="cd06171">
    <property type="entry name" value="Sigma70_r4"/>
    <property type="match status" value="1"/>
</dbReference>
<dbReference type="HOGENOM" id="CLU_047691_3_2_10"/>
<name>F4KSC5_HALH1</name>
<dbReference type="Pfam" id="PF08281">
    <property type="entry name" value="Sigma70_r4_2"/>
    <property type="match status" value="1"/>
</dbReference>
<keyword evidence="8" id="KW-1185">Reference proteome</keyword>
<dbReference type="SUPFAM" id="SSF88659">
    <property type="entry name" value="Sigma3 and sigma4 domains of RNA polymerase sigma factors"/>
    <property type="match status" value="1"/>
</dbReference>
<feature type="domain" description="RNA polymerase sigma factor 70 region 4 type 2" evidence="6">
    <location>
        <begin position="117"/>
        <end position="169"/>
    </location>
</feature>
<evidence type="ECO:0000256" key="2">
    <source>
        <dbReference type="ARBA" id="ARBA00023015"/>
    </source>
</evidence>
<dbReference type="RefSeq" id="WP_013767858.1">
    <property type="nucleotide sequence ID" value="NC_015510.1"/>
</dbReference>
<dbReference type="GO" id="GO:0003677">
    <property type="term" value="F:DNA binding"/>
    <property type="evidence" value="ECO:0007669"/>
    <property type="project" value="InterPro"/>
</dbReference>
<comment type="similarity">
    <text evidence="1">Belongs to the sigma-70 factor family. ECF subfamily.</text>
</comment>
<organism evidence="7 8">
    <name type="scientific">Haliscomenobacter hydrossis (strain ATCC 27775 / DSM 1100 / LMG 10767 / O)</name>
    <dbReference type="NCBI Taxonomy" id="760192"/>
    <lineage>
        <taxon>Bacteria</taxon>
        <taxon>Pseudomonadati</taxon>
        <taxon>Bacteroidota</taxon>
        <taxon>Saprospiria</taxon>
        <taxon>Saprospirales</taxon>
        <taxon>Haliscomenobacteraceae</taxon>
        <taxon>Haliscomenobacter</taxon>
    </lineage>
</organism>
<dbReference type="Proteomes" id="UP000008461">
    <property type="component" value="Chromosome"/>
</dbReference>
<reference evidence="7 8" key="1">
    <citation type="journal article" date="2011" name="Stand. Genomic Sci.">
        <title>Complete genome sequence of Haliscomenobacter hydrossis type strain (O).</title>
        <authorList>
            <consortium name="US DOE Joint Genome Institute (JGI-PGF)"/>
            <person name="Daligault H."/>
            <person name="Lapidus A."/>
            <person name="Zeytun A."/>
            <person name="Nolan M."/>
            <person name="Lucas S."/>
            <person name="Del Rio T.G."/>
            <person name="Tice H."/>
            <person name="Cheng J.F."/>
            <person name="Tapia R."/>
            <person name="Han C."/>
            <person name="Goodwin L."/>
            <person name="Pitluck S."/>
            <person name="Liolios K."/>
            <person name="Pagani I."/>
            <person name="Ivanova N."/>
            <person name="Huntemann M."/>
            <person name="Mavromatis K."/>
            <person name="Mikhailova N."/>
            <person name="Pati A."/>
            <person name="Chen A."/>
            <person name="Palaniappan K."/>
            <person name="Land M."/>
            <person name="Hauser L."/>
            <person name="Brambilla E.M."/>
            <person name="Rohde M."/>
            <person name="Verbarg S."/>
            <person name="Goker M."/>
            <person name="Bristow J."/>
            <person name="Eisen J.A."/>
            <person name="Markowitz V."/>
            <person name="Hugenholtz P."/>
            <person name="Kyrpides N.C."/>
            <person name="Klenk H.P."/>
            <person name="Woyke T."/>
        </authorList>
    </citation>
    <scope>NUCLEOTIDE SEQUENCE [LARGE SCALE GENOMIC DNA]</scope>
    <source>
        <strain evidence="8">ATCC 27775 / DSM 1100 / LMG 10767 / O</strain>
    </source>
</reference>
<protein>
    <submittedName>
        <fullName evidence="7">RNA polymerase, sigma-24 subunit, ECF subfamily</fullName>
    </submittedName>
</protein>
<dbReference type="SUPFAM" id="SSF88946">
    <property type="entry name" value="Sigma2 domain of RNA polymerase sigma factors"/>
    <property type="match status" value="1"/>
</dbReference>